<dbReference type="PANTHER" id="PTHR43630:SF1">
    <property type="entry name" value="POLY-BETA-1,6-N-ACETYL-D-GLUCOSAMINE SYNTHASE"/>
    <property type="match status" value="1"/>
</dbReference>
<evidence type="ECO:0000256" key="3">
    <source>
        <dbReference type="SAM" id="Phobius"/>
    </source>
</evidence>
<dbReference type="EMBL" id="MT631596">
    <property type="protein sequence ID" value="QNO54872.1"/>
    <property type="molecule type" value="Genomic_DNA"/>
</dbReference>
<dbReference type="GO" id="GO:0016757">
    <property type="term" value="F:glycosyltransferase activity"/>
    <property type="evidence" value="ECO:0007669"/>
    <property type="project" value="UniProtKB-KW"/>
</dbReference>
<dbReference type="EC" id="2.4.1.-" evidence="5"/>
<dbReference type="InterPro" id="IPR029044">
    <property type="entry name" value="Nucleotide-diphossugar_trans"/>
</dbReference>
<dbReference type="Gene3D" id="3.90.550.10">
    <property type="entry name" value="Spore Coat Polysaccharide Biosynthesis Protein SpsA, Chain A"/>
    <property type="match status" value="1"/>
</dbReference>
<accession>A0A7G9Z3N8</accession>
<gene>
    <name evidence="5" type="primary">aglI</name>
    <name evidence="5" type="ORF">GHJHFCIO_00022</name>
</gene>
<dbReference type="PANTHER" id="PTHR43630">
    <property type="entry name" value="POLY-BETA-1,6-N-ACETYL-D-GLUCOSAMINE SYNTHASE"/>
    <property type="match status" value="1"/>
</dbReference>
<reference evidence="5" key="1">
    <citation type="submission" date="2020-06" db="EMBL/GenBank/DDBJ databases">
        <title>Unique genomic features of the anaerobic methanotrophic archaea.</title>
        <authorList>
            <person name="Chadwick G.L."/>
            <person name="Skennerton C.T."/>
            <person name="Laso-Perez R."/>
            <person name="Leu A.O."/>
            <person name="Speth D.R."/>
            <person name="Yu H."/>
            <person name="Morgan-Lang C."/>
            <person name="Hatzenpichler R."/>
            <person name="Goudeau D."/>
            <person name="Malmstrom R."/>
            <person name="Brazelton W.J."/>
            <person name="Woyke T."/>
            <person name="Hallam S.J."/>
            <person name="Tyson G.W."/>
            <person name="Wegener G."/>
            <person name="Boetius A."/>
            <person name="Orphan V."/>
        </authorList>
    </citation>
    <scope>NUCLEOTIDE SEQUENCE</scope>
</reference>
<dbReference type="InterPro" id="IPR001173">
    <property type="entry name" value="Glyco_trans_2-like"/>
</dbReference>
<feature type="domain" description="Glycosyltransferase 2-like" evidence="4">
    <location>
        <begin position="13"/>
        <end position="158"/>
    </location>
</feature>
<keyword evidence="2 5" id="KW-0808">Transferase</keyword>
<keyword evidence="3" id="KW-1133">Transmembrane helix</keyword>
<keyword evidence="3" id="KW-0472">Membrane</keyword>
<evidence type="ECO:0000313" key="5">
    <source>
        <dbReference type="EMBL" id="QNO54872.1"/>
    </source>
</evidence>
<evidence type="ECO:0000256" key="2">
    <source>
        <dbReference type="ARBA" id="ARBA00022679"/>
    </source>
</evidence>
<organism evidence="5">
    <name type="scientific">Candidatus Methanophaga sp. ANME-1 ERB7</name>
    <dbReference type="NCBI Taxonomy" id="2759913"/>
    <lineage>
        <taxon>Archaea</taxon>
        <taxon>Methanobacteriati</taxon>
        <taxon>Methanobacteriota</taxon>
        <taxon>Stenosarchaea group</taxon>
        <taxon>Methanomicrobia</taxon>
        <taxon>Candidatus Methanophagales</taxon>
        <taxon>Candidatus Methanophagaceae</taxon>
        <taxon>Candidatus Methanophaga</taxon>
    </lineage>
</organism>
<sequence length="269" mass="30418">MSTSVSSSSMLISVVVTTKNEEESIRALLDSLIVQEPPIELIVVDAESSDSTQRIIREYIKKCDDLKLYIEEGSRGKSMNLGVQKATGYAVSFIGADDRAHRDWIKYVRLAMKEDRDVVVGKCILEGKSGFIVDRVKLYHKGFDISYPGSNTTYKREIFNELGGFDPALITAEDMDLNYRAIEAGYEMHIEERAVVYRYTRENVITFLKQAFWNGYGRKQLTLKHGKLWGGYSAKKTFQSHFTSRGLARLFFGLIGYLTCTITGGGLRK</sequence>
<proteinExistence type="predicted"/>
<keyword evidence="3" id="KW-0812">Transmembrane</keyword>
<dbReference type="AlphaFoldDB" id="A0A7G9Z3N8"/>
<protein>
    <submittedName>
        <fullName evidence="5">Glycosyltransferase AglI</fullName>
        <ecNumber evidence="5">2.4.1.-</ecNumber>
    </submittedName>
</protein>
<dbReference type="Pfam" id="PF00535">
    <property type="entry name" value="Glycos_transf_2"/>
    <property type="match status" value="1"/>
</dbReference>
<evidence type="ECO:0000256" key="1">
    <source>
        <dbReference type="ARBA" id="ARBA00022676"/>
    </source>
</evidence>
<evidence type="ECO:0000259" key="4">
    <source>
        <dbReference type="Pfam" id="PF00535"/>
    </source>
</evidence>
<feature type="transmembrane region" description="Helical" evidence="3">
    <location>
        <begin position="246"/>
        <end position="267"/>
    </location>
</feature>
<keyword evidence="1 5" id="KW-0328">Glycosyltransferase</keyword>
<name>A0A7G9Z3N8_9EURY</name>
<dbReference type="SUPFAM" id="SSF53448">
    <property type="entry name" value="Nucleotide-diphospho-sugar transferases"/>
    <property type="match status" value="1"/>
</dbReference>